<dbReference type="RefSeq" id="WP_231060872.1">
    <property type="nucleotide sequence ID" value="NZ_JAJNOC010000016.1"/>
</dbReference>
<keyword evidence="1" id="KW-0732">Signal</keyword>
<feature type="chain" id="PRO_5045522795" description="Aspartyl protease" evidence="1">
    <location>
        <begin position="20"/>
        <end position="127"/>
    </location>
</feature>
<evidence type="ECO:0000313" key="3">
    <source>
        <dbReference type="Proteomes" id="UP001179361"/>
    </source>
</evidence>
<protein>
    <recommendedName>
        <fullName evidence="4">Aspartyl protease</fullName>
    </recommendedName>
</protein>
<evidence type="ECO:0000313" key="2">
    <source>
        <dbReference type="EMBL" id="MCD2519602.1"/>
    </source>
</evidence>
<sequence length="127" mass="13036">MLRLVCSLLLWLAASAAAAATAAPDNPGFYSMKLGSFDVVALSDGTHPFPVESVMVGSSAGAIAAALEREALRLPLQGSINAFLIDTGAQRILVDTGAGTLYGDCCGRIPARLRAEAFPKAVFAIVG</sequence>
<name>A0ABS8QCW8_9BURK</name>
<proteinExistence type="predicted"/>
<dbReference type="SUPFAM" id="SSF56281">
    <property type="entry name" value="Metallo-hydrolase/oxidoreductase"/>
    <property type="match status" value="1"/>
</dbReference>
<reference evidence="2" key="1">
    <citation type="submission" date="2021-11" db="EMBL/GenBank/DDBJ databases">
        <title>The complete genome of Massilia sp sp. G4R7.</title>
        <authorList>
            <person name="Liu L."/>
            <person name="Yue J."/>
            <person name="Yuan J."/>
            <person name="Yang F."/>
            <person name="Li L."/>
        </authorList>
    </citation>
    <scope>NUCLEOTIDE SEQUENCE</scope>
    <source>
        <strain evidence="2">G4R7</strain>
    </source>
</reference>
<keyword evidence="3" id="KW-1185">Reference proteome</keyword>
<evidence type="ECO:0000256" key="1">
    <source>
        <dbReference type="SAM" id="SignalP"/>
    </source>
</evidence>
<gene>
    <name evidence="2" type="ORF">LQ564_25180</name>
</gene>
<dbReference type="EMBL" id="JAJNOC010000016">
    <property type="protein sequence ID" value="MCD2519602.1"/>
    <property type="molecule type" value="Genomic_DNA"/>
</dbReference>
<accession>A0ABS8QCW8</accession>
<evidence type="ECO:0008006" key="4">
    <source>
        <dbReference type="Google" id="ProtNLM"/>
    </source>
</evidence>
<dbReference type="Gene3D" id="3.60.15.10">
    <property type="entry name" value="Ribonuclease Z/Hydroxyacylglutathione hydrolase-like"/>
    <property type="match status" value="1"/>
</dbReference>
<feature type="signal peptide" evidence="1">
    <location>
        <begin position="1"/>
        <end position="19"/>
    </location>
</feature>
<comment type="caution">
    <text evidence="2">The sequence shown here is derived from an EMBL/GenBank/DDBJ whole genome shotgun (WGS) entry which is preliminary data.</text>
</comment>
<dbReference type="InterPro" id="IPR036866">
    <property type="entry name" value="RibonucZ/Hydroxyglut_hydro"/>
</dbReference>
<organism evidence="2 3">
    <name type="scientific">Massilia phyllostachyos</name>
    <dbReference type="NCBI Taxonomy" id="2898585"/>
    <lineage>
        <taxon>Bacteria</taxon>
        <taxon>Pseudomonadati</taxon>
        <taxon>Pseudomonadota</taxon>
        <taxon>Betaproteobacteria</taxon>
        <taxon>Burkholderiales</taxon>
        <taxon>Oxalobacteraceae</taxon>
        <taxon>Telluria group</taxon>
        <taxon>Massilia</taxon>
    </lineage>
</organism>
<dbReference type="Proteomes" id="UP001179361">
    <property type="component" value="Unassembled WGS sequence"/>
</dbReference>